<dbReference type="GO" id="GO:0043130">
    <property type="term" value="F:ubiquitin binding"/>
    <property type="evidence" value="ECO:0007669"/>
    <property type="project" value="TreeGrafter"/>
</dbReference>
<dbReference type="Proteomes" id="UP000663879">
    <property type="component" value="Unassembled WGS sequence"/>
</dbReference>
<name>A0A814A3D6_9BILA</name>
<dbReference type="GO" id="GO:0010992">
    <property type="term" value="P:ubiquitin recycling"/>
    <property type="evidence" value="ECO:0007669"/>
    <property type="project" value="TreeGrafter"/>
</dbReference>
<evidence type="ECO:0000256" key="2">
    <source>
        <dbReference type="ARBA" id="ARBA00022737"/>
    </source>
</evidence>
<organism evidence="4 5">
    <name type="scientific">Brachionus calyciflorus</name>
    <dbReference type="NCBI Taxonomy" id="104777"/>
    <lineage>
        <taxon>Eukaryota</taxon>
        <taxon>Metazoa</taxon>
        <taxon>Spiralia</taxon>
        <taxon>Gnathifera</taxon>
        <taxon>Rotifera</taxon>
        <taxon>Eurotatoria</taxon>
        <taxon>Monogononta</taxon>
        <taxon>Pseudotrocha</taxon>
        <taxon>Ploima</taxon>
        <taxon>Brachionidae</taxon>
        <taxon>Brachionus</taxon>
    </lineage>
</organism>
<dbReference type="InterPro" id="IPR001680">
    <property type="entry name" value="WD40_rpt"/>
</dbReference>
<comment type="caution">
    <text evidence="4">The sequence shown here is derived from an EMBL/GenBank/DDBJ whole genome shotgun (WGS) entry which is preliminary data.</text>
</comment>
<dbReference type="InterPro" id="IPR036322">
    <property type="entry name" value="WD40_repeat_dom_sf"/>
</dbReference>
<proteinExistence type="predicted"/>
<dbReference type="InterPro" id="IPR015943">
    <property type="entry name" value="WD40/YVTN_repeat-like_dom_sf"/>
</dbReference>
<dbReference type="SMART" id="SM00320">
    <property type="entry name" value="WD40"/>
    <property type="match status" value="4"/>
</dbReference>
<dbReference type="GO" id="GO:0005737">
    <property type="term" value="C:cytoplasm"/>
    <property type="evidence" value="ECO:0007669"/>
    <property type="project" value="TreeGrafter"/>
</dbReference>
<dbReference type="Gene3D" id="2.130.10.10">
    <property type="entry name" value="YVTN repeat-like/Quinoprotein amine dehydrogenase"/>
    <property type="match status" value="1"/>
</dbReference>
<dbReference type="AlphaFoldDB" id="A0A814A3D6"/>
<feature type="repeat" description="WD" evidence="3">
    <location>
        <begin position="246"/>
        <end position="286"/>
    </location>
</feature>
<evidence type="ECO:0000256" key="1">
    <source>
        <dbReference type="ARBA" id="ARBA00022574"/>
    </source>
</evidence>
<dbReference type="GO" id="GO:0043161">
    <property type="term" value="P:proteasome-mediated ubiquitin-dependent protein catabolic process"/>
    <property type="evidence" value="ECO:0007669"/>
    <property type="project" value="TreeGrafter"/>
</dbReference>
<dbReference type="EMBL" id="CAJNOC010002018">
    <property type="protein sequence ID" value="CAF0907038.1"/>
    <property type="molecule type" value="Genomic_DNA"/>
</dbReference>
<evidence type="ECO:0000313" key="4">
    <source>
        <dbReference type="EMBL" id="CAF0907038.1"/>
    </source>
</evidence>
<keyword evidence="5" id="KW-1185">Reference proteome</keyword>
<dbReference type="PROSITE" id="PS50082">
    <property type="entry name" value="WD_REPEATS_2"/>
    <property type="match status" value="3"/>
</dbReference>
<keyword evidence="1 3" id="KW-0853">WD repeat</keyword>
<dbReference type="InterPro" id="IPR020472">
    <property type="entry name" value="WD40_PAC1"/>
</dbReference>
<protein>
    <submittedName>
        <fullName evidence="4">Uncharacterized protein</fullName>
    </submittedName>
</protein>
<dbReference type="PROSITE" id="PS50294">
    <property type="entry name" value="WD_REPEATS_REGION"/>
    <property type="match status" value="1"/>
</dbReference>
<dbReference type="OrthoDB" id="1930760at2759"/>
<accession>A0A814A3D6</accession>
<dbReference type="PANTHER" id="PTHR19849:SF1">
    <property type="entry name" value="F-BOX_WD REPEAT-CONTAINING PROTEIN 7"/>
    <property type="match status" value="1"/>
</dbReference>
<dbReference type="PANTHER" id="PTHR19849">
    <property type="entry name" value="PHOSPHOLIPASE A-2-ACTIVATING PROTEIN"/>
    <property type="match status" value="1"/>
</dbReference>
<dbReference type="Pfam" id="PF00400">
    <property type="entry name" value="WD40"/>
    <property type="match status" value="3"/>
</dbReference>
<sequence>MEKEKLISVPINCDKSGETIEYFKLSRLNNCYDLGRVFTDKINKIEEIDDDGTVLIAALRSKIKIGKYKFNTLETISNYSDFSLNEKKDILMAYGMDDLCTYSLSESKALEYRALRYIKDLVQINNEYLISAYYNSPHVNVEPWSNFIMKSDVYNIVFRARHDERVNCLCAVGKTHFLSGSMDKTIKYWEISASSSSKLIRTFNGHYGFVNCIELYGNDKKKFLSGSCDKTIKLWDLEKGQCLKTFYGHECGISTIQVTKNNQILSLSYDGVVKQWDITTNTCMSSFRDDTDAISFFKVLSSGNLITGLKNGRIKIWSEYKLKFKDEEEKKELKKSCSLS</sequence>
<keyword evidence="2" id="KW-0677">Repeat</keyword>
<gene>
    <name evidence="4" type="ORF">OXX778_LOCUS11699</name>
</gene>
<dbReference type="SUPFAM" id="SSF50978">
    <property type="entry name" value="WD40 repeat-like"/>
    <property type="match status" value="1"/>
</dbReference>
<dbReference type="PRINTS" id="PR00320">
    <property type="entry name" value="GPROTEINBRPT"/>
</dbReference>
<evidence type="ECO:0000313" key="5">
    <source>
        <dbReference type="Proteomes" id="UP000663879"/>
    </source>
</evidence>
<reference evidence="4" key="1">
    <citation type="submission" date="2021-02" db="EMBL/GenBank/DDBJ databases">
        <authorList>
            <person name="Nowell W R."/>
        </authorList>
    </citation>
    <scope>NUCLEOTIDE SEQUENCE</scope>
    <source>
        <strain evidence="4">Ploen Becks lab</strain>
    </source>
</reference>
<dbReference type="GO" id="GO:0005634">
    <property type="term" value="C:nucleus"/>
    <property type="evidence" value="ECO:0007669"/>
    <property type="project" value="TreeGrafter"/>
</dbReference>
<feature type="repeat" description="WD" evidence="3">
    <location>
        <begin position="203"/>
        <end position="245"/>
    </location>
</feature>
<feature type="repeat" description="WD" evidence="3">
    <location>
        <begin position="177"/>
        <end position="199"/>
    </location>
</feature>
<evidence type="ECO:0000256" key="3">
    <source>
        <dbReference type="PROSITE-ProRule" id="PRU00221"/>
    </source>
</evidence>